<keyword evidence="2" id="KW-1185">Reference proteome</keyword>
<dbReference type="AlphaFoldDB" id="A0AAV7I6I4"/>
<name>A0AAV7I6I4_COTGL</name>
<sequence>MLPRTSYGSENDWPIVILGDYPRSTAEADKENVTEMQERSTNHQILPSRGEDTRDSCEKFILHPLRCFNCTVCISATVAVYFETAVRIRRMLLKRDRVNRPLFPTVEGNTLISMGLRKFYPRGLSSKTSSLFVQEYKEPTSANYISGFAPLGSLVTMLCQQELLRAKFPTSCFTCINIILFNGNQITNDHNFVLGRRRNRVLQHNCSSTAFEAGYQSRKRFPCWVPLSDEEQSCLQNDQLALRCSNPCRCRIRRQYLGCTMKIFSGDPTRHHVAENVKSGDPLTLVIGIDKQEMFGLKISDCMVETVWVGRSSFDLSMMKRCPIDGEIMGQFTYSEGQNAKQRSIFRLINFLTHCQRLLPMQRETVYQTWRRMLRYAAIFATRISRRKSYREIRRPKMSLWAVLIATIEVYSGLYVNEASDLGRESELTDDVFRERTISTKRTAHLHITKEASQWNCYRRVDSHDRCGSRHLGSTLLRDTKTFRL</sequence>
<evidence type="ECO:0000313" key="2">
    <source>
        <dbReference type="Proteomes" id="UP000826195"/>
    </source>
</evidence>
<dbReference type="Proteomes" id="UP000826195">
    <property type="component" value="Unassembled WGS sequence"/>
</dbReference>
<reference evidence="1 2" key="1">
    <citation type="journal article" date="2021" name="J. Hered.">
        <title>A chromosome-level genome assembly of the parasitoid wasp, Cotesia glomerata (Hymenoptera: Braconidae).</title>
        <authorList>
            <person name="Pinto B.J."/>
            <person name="Weis J.J."/>
            <person name="Gamble T."/>
            <person name="Ode P.J."/>
            <person name="Paul R."/>
            <person name="Zaspel J.M."/>
        </authorList>
    </citation>
    <scope>NUCLEOTIDE SEQUENCE [LARGE SCALE GENOMIC DNA]</scope>
    <source>
        <strain evidence="1">CgM1</strain>
    </source>
</reference>
<dbReference type="EMBL" id="JAHXZJ010002237">
    <property type="protein sequence ID" value="KAH0547334.1"/>
    <property type="molecule type" value="Genomic_DNA"/>
</dbReference>
<gene>
    <name evidence="1" type="ORF">KQX54_018735</name>
</gene>
<organism evidence="1 2">
    <name type="scientific">Cotesia glomerata</name>
    <name type="common">Lepidopteran parasitic wasp</name>
    <name type="synonym">Apanteles glomeratus</name>
    <dbReference type="NCBI Taxonomy" id="32391"/>
    <lineage>
        <taxon>Eukaryota</taxon>
        <taxon>Metazoa</taxon>
        <taxon>Ecdysozoa</taxon>
        <taxon>Arthropoda</taxon>
        <taxon>Hexapoda</taxon>
        <taxon>Insecta</taxon>
        <taxon>Pterygota</taxon>
        <taxon>Neoptera</taxon>
        <taxon>Endopterygota</taxon>
        <taxon>Hymenoptera</taxon>
        <taxon>Apocrita</taxon>
        <taxon>Ichneumonoidea</taxon>
        <taxon>Braconidae</taxon>
        <taxon>Microgastrinae</taxon>
        <taxon>Cotesia</taxon>
    </lineage>
</organism>
<evidence type="ECO:0000313" key="1">
    <source>
        <dbReference type="EMBL" id="KAH0547334.1"/>
    </source>
</evidence>
<accession>A0AAV7I6I4</accession>
<proteinExistence type="predicted"/>
<comment type="caution">
    <text evidence="1">The sequence shown here is derived from an EMBL/GenBank/DDBJ whole genome shotgun (WGS) entry which is preliminary data.</text>
</comment>
<protein>
    <submittedName>
        <fullName evidence="1">Uncharacterized protein</fullName>
    </submittedName>
</protein>